<dbReference type="AlphaFoldDB" id="A0A443RZC1"/>
<gene>
    <name evidence="4" type="ORF">B4U80_00255</name>
</gene>
<comment type="similarity">
    <text evidence="1">Belongs to the carbon-nitrogen hydrolase superfamily. BTD/VNN family.</text>
</comment>
<accession>A0A443RZC1</accession>
<dbReference type="GO" id="GO:0016787">
    <property type="term" value="F:hydrolase activity"/>
    <property type="evidence" value="ECO:0007669"/>
    <property type="project" value="UniProtKB-KW"/>
</dbReference>
<dbReference type="OrthoDB" id="6419659at2759"/>
<dbReference type="PROSITE" id="PS50263">
    <property type="entry name" value="CN_HYDROLASE"/>
    <property type="match status" value="1"/>
</dbReference>
<dbReference type="InterPro" id="IPR003010">
    <property type="entry name" value="C-N_Hydrolase"/>
</dbReference>
<feature type="domain" description="CN hydrolase" evidence="3">
    <location>
        <begin position="1"/>
        <end position="168"/>
    </location>
</feature>
<dbReference type="EMBL" id="NCKV01016571">
    <property type="protein sequence ID" value="RWS20603.1"/>
    <property type="molecule type" value="Genomic_DNA"/>
</dbReference>
<evidence type="ECO:0000313" key="5">
    <source>
        <dbReference type="Proteomes" id="UP000288716"/>
    </source>
</evidence>
<dbReference type="InterPro" id="IPR036526">
    <property type="entry name" value="C-N_Hydrolase_sf"/>
</dbReference>
<dbReference type="InterPro" id="IPR040154">
    <property type="entry name" value="Biotinidase/VNN"/>
</dbReference>
<sequence length="363" mass="41300">MGEVEYCNHTNPRCPKDGRFQYNVAVAFDSDGFLVAKYRKYHLYGENDHYNFPEKQEFATFDTPFGRIGLFVCFDSLFKYPAVEMVEKYNITTLALPTWWFNEMPFLVAHEYQQSIAIGLNVNLLAANTNDPDLGSSGSGIYNGKKGALVYSYNEKQTASLLIATLSINAHDETAVCEPKVTKYHINVGYYGYEATNNSQLSEYYKAPPLDPKTFKSVKLSKSTDNITLCKEEVCCSLNYSIDEIELKKAHTYFFGVGNGIRSDEVAQWCEEMCVLYAFSEKLNSYAIKNASKFKHFKMNATFTTKYSFPSLLTNSLKLIPANLWFFNKNGNNSSMETKRDVLLISSGLYGRCYHKDPPFKTN</sequence>
<organism evidence="4 5">
    <name type="scientific">Leptotrombidium deliense</name>
    <dbReference type="NCBI Taxonomy" id="299467"/>
    <lineage>
        <taxon>Eukaryota</taxon>
        <taxon>Metazoa</taxon>
        <taxon>Ecdysozoa</taxon>
        <taxon>Arthropoda</taxon>
        <taxon>Chelicerata</taxon>
        <taxon>Arachnida</taxon>
        <taxon>Acari</taxon>
        <taxon>Acariformes</taxon>
        <taxon>Trombidiformes</taxon>
        <taxon>Prostigmata</taxon>
        <taxon>Anystina</taxon>
        <taxon>Parasitengona</taxon>
        <taxon>Trombiculoidea</taxon>
        <taxon>Trombiculidae</taxon>
        <taxon>Leptotrombidium</taxon>
    </lineage>
</organism>
<dbReference type="PANTHER" id="PTHR10609:SF27">
    <property type="entry name" value="CN HYDROLASE DOMAIN-CONTAINING PROTEIN-RELATED"/>
    <property type="match status" value="1"/>
</dbReference>
<dbReference type="Proteomes" id="UP000288716">
    <property type="component" value="Unassembled WGS sequence"/>
</dbReference>
<evidence type="ECO:0000256" key="1">
    <source>
        <dbReference type="ARBA" id="ARBA00008225"/>
    </source>
</evidence>
<dbReference type="Pfam" id="PF19018">
    <property type="entry name" value="Vanin_C"/>
    <property type="match status" value="1"/>
</dbReference>
<keyword evidence="5" id="KW-1185">Reference proteome</keyword>
<evidence type="ECO:0000313" key="4">
    <source>
        <dbReference type="EMBL" id="RWS20603.1"/>
    </source>
</evidence>
<reference evidence="4 5" key="1">
    <citation type="journal article" date="2018" name="Gigascience">
        <title>Genomes of trombidid mites reveal novel predicted allergens and laterally-transferred genes associated with secondary metabolism.</title>
        <authorList>
            <person name="Dong X."/>
            <person name="Chaisiri K."/>
            <person name="Xia D."/>
            <person name="Armstrong S.D."/>
            <person name="Fang Y."/>
            <person name="Donnelly M.J."/>
            <person name="Kadowaki T."/>
            <person name="McGarry J.W."/>
            <person name="Darby A.C."/>
            <person name="Makepeace B.L."/>
        </authorList>
    </citation>
    <scope>NUCLEOTIDE SEQUENCE [LARGE SCALE GENOMIC DNA]</scope>
    <source>
        <strain evidence="4">UoL-UT</strain>
    </source>
</reference>
<evidence type="ECO:0000256" key="2">
    <source>
        <dbReference type="ARBA" id="ARBA00022801"/>
    </source>
</evidence>
<keyword evidence="2" id="KW-0378">Hydrolase</keyword>
<dbReference type="STRING" id="299467.A0A443RZC1"/>
<proteinExistence type="inferred from homology"/>
<dbReference type="PANTHER" id="PTHR10609">
    <property type="entry name" value="BIOTINIDASE-RELATED"/>
    <property type="match status" value="1"/>
</dbReference>
<dbReference type="Pfam" id="PF00795">
    <property type="entry name" value="CN_hydrolase"/>
    <property type="match status" value="1"/>
</dbReference>
<evidence type="ECO:0000259" key="3">
    <source>
        <dbReference type="PROSITE" id="PS50263"/>
    </source>
</evidence>
<dbReference type="VEuPathDB" id="VectorBase:LDEU011437"/>
<dbReference type="InterPro" id="IPR043957">
    <property type="entry name" value="Vanin_C"/>
</dbReference>
<protein>
    <submittedName>
        <fullName evidence="4">Pantetheinase-like isoform X2</fullName>
    </submittedName>
</protein>
<name>A0A443RZC1_9ACAR</name>
<dbReference type="Gene3D" id="3.60.110.10">
    <property type="entry name" value="Carbon-nitrogen hydrolase"/>
    <property type="match status" value="1"/>
</dbReference>
<dbReference type="SUPFAM" id="SSF56317">
    <property type="entry name" value="Carbon-nitrogen hydrolase"/>
    <property type="match status" value="1"/>
</dbReference>
<comment type="caution">
    <text evidence="4">The sequence shown here is derived from an EMBL/GenBank/DDBJ whole genome shotgun (WGS) entry which is preliminary data.</text>
</comment>